<gene>
    <name evidence="2" type="ORF">ENP13_06395</name>
</gene>
<keyword evidence="1" id="KW-1133">Transmembrane helix</keyword>
<comment type="caution">
    <text evidence="2">The sequence shown here is derived from an EMBL/GenBank/DDBJ whole genome shotgun (WGS) entry which is preliminary data.</text>
</comment>
<keyword evidence="1" id="KW-0812">Transmembrane</keyword>
<organism evidence="2">
    <name type="scientific">Thermorudis sp</name>
    <dbReference type="NCBI Taxonomy" id="1969470"/>
    <lineage>
        <taxon>Bacteria</taxon>
        <taxon>Pseudomonadati</taxon>
        <taxon>Thermomicrobiota</taxon>
        <taxon>Thermomicrobia</taxon>
        <taxon>Thermomicrobia incertae sedis</taxon>
        <taxon>Thermorudis</taxon>
    </lineage>
</organism>
<feature type="transmembrane region" description="Helical" evidence="1">
    <location>
        <begin position="6"/>
        <end position="28"/>
    </location>
</feature>
<proteinExistence type="predicted"/>
<protein>
    <submittedName>
        <fullName evidence="2">Uncharacterized protein</fullName>
    </submittedName>
</protein>
<keyword evidence="1" id="KW-0472">Membrane</keyword>
<reference evidence="2" key="1">
    <citation type="journal article" date="2020" name="mSystems">
        <title>Genome- and Community-Level Interaction Insights into Carbon Utilization and Element Cycling Functions of Hydrothermarchaeota in Hydrothermal Sediment.</title>
        <authorList>
            <person name="Zhou Z."/>
            <person name="Liu Y."/>
            <person name="Xu W."/>
            <person name="Pan J."/>
            <person name="Luo Z.H."/>
            <person name="Li M."/>
        </authorList>
    </citation>
    <scope>NUCLEOTIDE SEQUENCE [LARGE SCALE GENOMIC DNA]</scope>
    <source>
        <strain evidence="2">SpSt-192</strain>
    </source>
</reference>
<feature type="transmembrane region" description="Helical" evidence="1">
    <location>
        <begin position="40"/>
        <end position="61"/>
    </location>
</feature>
<feature type="transmembrane region" description="Helical" evidence="1">
    <location>
        <begin position="73"/>
        <end position="93"/>
    </location>
</feature>
<dbReference type="AlphaFoldDB" id="A0A7C2WR49"/>
<evidence type="ECO:0000313" key="2">
    <source>
        <dbReference type="EMBL" id="HEX70857.1"/>
    </source>
</evidence>
<evidence type="ECO:0000256" key="1">
    <source>
        <dbReference type="SAM" id="Phobius"/>
    </source>
</evidence>
<name>A0A7C2WR49_9BACT</name>
<sequence>MPWGTITWLLWLIWMLNFLLLFGAEAVTGRRPDRHEPSRWYSRLLSAALCPVYLVFLGYAAWHGPWQWMDHPYMAIVSAGFTVGLLWHWLALLTRRRASRTGNGSSACGTA</sequence>
<dbReference type="EMBL" id="DSID01000480">
    <property type="protein sequence ID" value="HEX70857.1"/>
    <property type="molecule type" value="Genomic_DNA"/>
</dbReference>
<accession>A0A7C2WR49</accession>